<reference evidence="2" key="1">
    <citation type="submission" date="2021-01" db="EMBL/GenBank/DDBJ databases">
        <authorList>
            <person name="Corre E."/>
            <person name="Pelletier E."/>
            <person name="Niang G."/>
            <person name="Scheremetjew M."/>
            <person name="Finn R."/>
            <person name="Kale V."/>
            <person name="Holt S."/>
            <person name="Cochrane G."/>
            <person name="Meng A."/>
            <person name="Brown T."/>
            <person name="Cohen L."/>
        </authorList>
    </citation>
    <scope>NUCLEOTIDE SEQUENCE</scope>
    <source>
        <strain evidence="2">CCMP1661</strain>
    </source>
</reference>
<feature type="domain" description="AB hydrolase-1" evidence="1">
    <location>
        <begin position="52"/>
        <end position="306"/>
    </location>
</feature>
<dbReference type="EMBL" id="HBHR01015351">
    <property type="protein sequence ID" value="CAD9866654.1"/>
    <property type="molecule type" value="Transcribed_RNA"/>
</dbReference>
<accession>A0A7S2Y298</accession>
<evidence type="ECO:0000313" key="2">
    <source>
        <dbReference type="EMBL" id="CAD9866654.1"/>
    </source>
</evidence>
<organism evidence="2">
    <name type="scientific">Fibrocapsa japonica</name>
    <dbReference type="NCBI Taxonomy" id="94617"/>
    <lineage>
        <taxon>Eukaryota</taxon>
        <taxon>Sar</taxon>
        <taxon>Stramenopiles</taxon>
        <taxon>Ochrophyta</taxon>
        <taxon>Raphidophyceae</taxon>
        <taxon>Chattonellales</taxon>
        <taxon>Chattonellaceae</taxon>
        <taxon>Fibrocapsa</taxon>
    </lineage>
</organism>
<dbReference type="Pfam" id="PF00561">
    <property type="entry name" value="Abhydrolase_1"/>
    <property type="match status" value="1"/>
</dbReference>
<sequence length="324" mass="36601">MGNGASEFQEFEDLNPNFFPKTDGKTISLPDGRCIGYAVFGQQEQSKIVLDVLFIPGDPGYRFSFPKTHHEESVRAGLRVFVLERPGSGLSTPKEDFTLLSVAADFKQAAERLGLLRYAVVGYSAGGPFALACGAQEPRDQISSITLISSVGPPETPNIYKNMALTFRLGWWSIKHWQWGVRQFTKMESANFADHPRQSLREQFHIYDHDTDFARYTEDENVEKLFLEAALDHASRPHTEEAQIHMLLQFGKPWGFDFAEFQVPVLQFAGLRDKGSVPSIADYFESALPDCATTRTADAGHLLFFDIWEQVSEAIVKKWKLQQR</sequence>
<proteinExistence type="predicted"/>
<gene>
    <name evidence="2" type="ORF">FJAP1339_LOCUS7660</name>
</gene>
<dbReference type="PANTHER" id="PTHR43433">
    <property type="entry name" value="HYDROLASE, ALPHA/BETA FOLD FAMILY PROTEIN"/>
    <property type="match status" value="1"/>
</dbReference>
<name>A0A7S2Y298_9STRA</name>
<evidence type="ECO:0000259" key="1">
    <source>
        <dbReference type="Pfam" id="PF00561"/>
    </source>
</evidence>
<dbReference type="InterPro" id="IPR000073">
    <property type="entry name" value="AB_hydrolase_1"/>
</dbReference>
<dbReference type="PANTHER" id="PTHR43433:SF10">
    <property type="entry name" value="AB HYDROLASE-1 DOMAIN-CONTAINING PROTEIN"/>
    <property type="match status" value="1"/>
</dbReference>
<dbReference type="InterPro" id="IPR029058">
    <property type="entry name" value="AB_hydrolase_fold"/>
</dbReference>
<dbReference type="AlphaFoldDB" id="A0A7S2Y298"/>
<dbReference type="InterPro" id="IPR050471">
    <property type="entry name" value="AB_hydrolase"/>
</dbReference>
<dbReference type="SUPFAM" id="SSF53474">
    <property type="entry name" value="alpha/beta-Hydrolases"/>
    <property type="match status" value="1"/>
</dbReference>
<protein>
    <recommendedName>
        <fullName evidence="1">AB hydrolase-1 domain-containing protein</fullName>
    </recommendedName>
</protein>
<dbReference type="Gene3D" id="3.40.50.1820">
    <property type="entry name" value="alpha/beta hydrolase"/>
    <property type="match status" value="1"/>
</dbReference>